<dbReference type="RefSeq" id="WP_378070807.1">
    <property type="nucleotide sequence ID" value="NZ_JBHSBL010000023.1"/>
</dbReference>
<evidence type="ECO:0000313" key="1">
    <source>
        <dbReference type="EMBL" id="MFC4069912.1"/>
    </source>
</evidence>
<dbReference type="EMBL" id="JBHSBL010000023">
    <property type="protein sequence ID" value="MFC4069912.1"/>
    <property type="molecule type" value="Genomic_DNA"/>
</dbReference>
<organism evidence="1 2">
    <name type="scientific">Actinoplanes subglobosus</name>
    <dbReference type="NCBI Taxonomy" id="1547892"/>
    <lineage>
        <taxon>Bacteria</taxon>
        <taxon>Bacillati</taxon>
        <taxon>Actinomycetota</taxon>
        <taxon>Actinomycetes</taxon>
        <taxon>Micromonosporales</taxon>
        <taxon>Micromonosporaceae</taxon>
        <taxon>Actinoplanes</taxon>
    </lineage>
</organism>
<accession>A0ABV8J4H2</accession>
<comment type="caution">
    <text evidence="1">The sequence shown here is derived from an EMBL/GenBank/DDBJ whole genome shotgun (WGS) entry which is preliminary data.</text>
</comment>
<evidence type="ECO:0000313" key="2">
    <source>
        <dbReference type="Proteomes" id="UP001595867"/>
    </source>
</evidence>
<protein>
    <submittedName>
        <fullName evidence="1">Uncharacterized protein</fullName>
    </submittedName>
</protein>
<proteinExistence type="predicted"/>
<dbReference type="Proteomes" id="UP001595867">
    <property type="component" value="Unassembled WGS sequence"/>
</dbReference>
<name>A0ABV8J4H2_9ACTN</name>
<reference evidence="2" key="1">
    <citation type="journal article" date="2019" name="Int. J. Syst. Evol. Microbiol.">
        <title>The Global Catalogue of Microorganisms (GCM) 10K type strain sequencing project: providing services to taxonomists for standard genome sequencing and annotation.</title>
        <authorList>
            <consortium name="The Broad Institute Genomics Platform"/>
            <consortium name="The Broad Institute Genome Sequencing Center for Infectious Disease"/>
            <person name="Wu L."/>
            <person name="Ma J."/>
        </authorList>
    </citation>
    <scope>NUCLEOTIDE SEQUENCE [LARGE SCALE GENOMIC DNA]</scope>
    <source>
        <strain evidence="2">TBRC 5832</strain>
    </source>
</reference>
<keyword evidence="2" id="KW-1185">Reference proteome</keyword>
<sequence length="282" mass="31808">MTDTERFLTFEHGHRDGLHSYTVTVGESDLTGRVWPGLAERGNYPDDPDLNPWHRHAINNQDGEPLAVWRALTWALAEGRSRHVIPSFLRDEVASCLGVDREDMLMVRWEYQVDIELADRGLADYGFVPARTSKLLRSGPDTWDRDHIGFAGLFEVNRFRQLVDIDRVLAGDNASELTVFGLRDPGRRGVLVAALSRDERPELAAVLEPGEIFVDMAVIRESGAGISNHLTVKAPEAIPQVERLADHFSRAFRRYRDRAGRIHTLNDFHAAIDDLLAPPDRT</sequence>
<gene>
    <name evidence="1" type="ORF">ACFO0C_33725</name>
</gene>